<dbReference type="Gene3D" id="3.40.50.2000">
    <property type="entry name" value="Glycogen Phosphorylase B"/>
    <property type="match status" value="2"/>
</dbReference>
<protein>
    <recommendedName>
        <fullName evidence="3">Glycosyltransferase involved in cell wall biosynthesis</fullName>
    </recommendedName>
</protein>
<accession>A0ABT6KNW9</accession>
<keyword evidence="2" id="KW-1185">Reference proteome</keyword>
<dbReference type="Proteomes" id="UP001160142">
    <property type="component" value="Unassembled WGS sequence"/>
</dbReference>
<name>A0ABT6KNW9_9MICO</name>
<proteinExistence type="predicted"/>
<evidence type="ECO:0008006" key="3">
    <source>
        <dbReference type="Google" id="ProtNLM"/>
    </source>
</evidence>
<evidence type="ECO:0000313" key="2">
    <source>
        <dbReference type="Proteomes" id="UP001160142"/>
    </source>
</evidence>
<sequence length="370" mass="40472">MSDCSTMRLVYIAPRAGESGVGDYAEDFIAAVRGRVGSVVEYRHDGPGKDSLVSILRQRREVLRLIAEDPANTVVHAEQSGGALLPFWATVGVRDVPVAATVHDPPLSVWWPFRTRLAANIRLLNHGLHYLTQPFTTWLEARVNRGRTLVTLSHTGATELRKVMTGSHVVASSLFVPDRPEITPVVDRPLAIGLFGYVYRGKGFEVVQRLREQLDDDILIRVAGRGTEKLDPIPGVEILGEVDGEAEDAFFASIRMLLVPYDSRHVYGREAFPAASVVSRAMAYATPVLCRAHGALTELAEGGGAVVVDGGAVELAATANLTLRDETRLEELERGARDVRWRHSAERIVDDFLAVWGTRSVAPLRNGGRS</sequence>
<dbReference type="SUPFAM" id="SSF53756">
    <property type="entry name" value="UDP-Glycosyltransferase/glycogen phosphorylase"/>
    <property type="match status" value="1"/>
</dbReference>
<dbReference type="EMBL" id="JARXVQ010000001">
    <property type="protein sequence ID" value="MDH6181685.1"/>
    <property type="molecule type" value="Genomic_DNA"/>
</dbReference>
<dbReference type="RefSeq" id="WP_322133992.1">
    <property type="nucleotide sequence ID" value="NZ_CP085036.1"/>
</dbReference>
<organism evidence="1 2">
    <name type="scientific">Antiquaquibacter oligotrophicus</name>
    <dbReference type="NCBI Taxonomy" id="2880260"/>
    <lineage>
        <taxon>Bacteria</taxon>
        <taxon>Bacillati</taxon>
        <taxon>Actinomycetota</taxon>
        <taxon>Actinomycetes</taxon>
        <taxon>Micrococcales</taxon>
        <taxon>Microbacteriaceae</taxon>
        <taxon>Antiquaquibacter</taxon>
    </lineage>
</organism>
<reference evidence="1 2" key="1">
    <citation type="submission" date="2023-04" db="EMBL/GenBank/DDBJ databases">
        <title>Genome Encyclopedia of Bacteria and Archaea VI: Functional Genomics of Type Strains.</title>
        <authorList>
            <person name="Whitman W."/>
        </authorList>
    </citation>
    <scope>NUCLEOTIDE SEQUENCE [LARGE SCALE GENOMIC DNA]</scope>
    <source>
        <strain evidence="1 2">SG_E_30_P1</strain>
    </source>
</reference>
<comment type="caution">
    <text evidence="1">The sequence shown here is derived from an EMBL/GenBank/DDBJ whole genome shotgun (WGS) entry which is preliminary data.</text>
</comment>
<evidence type="ECO:0000313" key="1">
    <source>
        <dbReference type="EMBL" id="MDH6181685.1"/>
    </source>
</evidence>
<gene>
    <name evidence="1" type="ORF">M2152_001867</name>
</gene>